<evidence type="ECO:0000256" key="2">
    <source>
        <dbReference type="ARBA" id="ARBA00006739"/>
    </source>
</evidence>
<keyword evidence="6 8" id="KW-1133">Transmembrane helix</keyword>
<dbReference type="GO" id="GO:0035269">
    <property type="term" value="P:protein O-linked glycosylation via mannose"/>
    <property type="evidence" value="ECO:0007669"/>
    <property type="project" value="TreeGrafter"/>
</dbReference>
<dbReference type="GO" id="GO:0006506">
    <property type="term" value="P:GPI anchor biosynthetic process"/>
    <property type="evidence" value="ECO:0007669"/>
    <property type="project" value="TreeGrafter"/>
</dbReference>
<feature type="domain" description="Glycosyltransferase 2-like" evidence="9">
    <location>
        <begin position="3"/>
        <end position="167"/>
    </location>
</feature>
<dbReference type="InterPro" id="IPR001173">
    <property type="entry name" value="Glyco_trans_2-like"/>
</dbReference>
<evidence type="ECO:0000256" key="1">
    <source>
        <dbReference type="ARBA" id="ARBA00004141"/>
    </source>
</evidence>
<dbReference type="PANTHER" id="PTHR43398">
    <property type="entry name" value="DOLICHOL-PHOSPHATE MANNOSYLTRANSFERASE SUBUNIT 1"/>
    <property type="match status" value="1"/>
</dbReference>
<dbReference type="SUPFAM" id="SSF53448">
    <property type="entry name" value="Nucleotide-diphospho-sugar transferases"/>
    <property type="match status" value="1"/>
</dbReference>
<organism evidence="11 12">
    <name type="scientific">Effusibacillus dendaii</name>
    <dbReference type="NCBI Taxonomy" id="2743772"/>
    <lineage>
        <taxon>Bacteria</taxon>
        <taxon>Bacillati</taxon>
        <taxon>Bacillota</taxon>
        <taxon>Bacilli</taxon>
        <taxon>Bacillales</taxon>
        <taxon>Alicyclobacillaceae</taxon>
        <taxon>Effusibacillus</taxon>
    </lineage>
</organism>
<evidence type="ECO:0000256" key="3">
    <source>
        <dbReference type="ARBA" id="ARBA00022676"/>
    </source>
</evidence>
<dbReference type="KEGG" id="eff:skT53_21020"/>
<dbReference type="RefSeq" id="WP_200756788.1">
    <property type="nucleotide sequence ID" value="NZ_AP023366.1"/>
</dbReference>
<keyword evidence="7 8" id="KW-0472">Membrane</keyword>
<evidence type="ECO:0000256" key="6">
    <source>
        <dbReference type="ARBA" id="ARBA00022989"/>
    </source>
</evidence>
<comment type="subcellular location">
    <subcellularLocation>
        <location evidence="1">Membrane</location>
        <topology evidence="1">Multi-pass membrane protein</topology>
    </subcellularLocation>
</comment>
<dbReference type="CDD" id="cd06442">
    <property type="entry name" value="DPM1_like"/>
    <property type="match status" value="1"/>
</dbReference>
<feature type="transmembrane region" description="Helical" evidence="8">
    <location>
        <begin position="233"/>
        <end position="255"/>
    </location>
</feature>
<dbReference type="AlphaFoldDB" id="A0A7I8DAU7"/>
<sequence>MISVIIPTYNEKGNIPLLADRIRGALHGEEYEVIFVDDSTDDTPDILQEVANRYPQFRYIHRASERGLATAVIRGFEAAKGDVLAVMDADLQHPPELLAEMLVKIQQGVDLVLPSRFLQGGEDRGLALHRKIISKSARLIGQAALRRVRKVTDPMSGFFMLRKQVIEGIKWNPIGWKILLEILVKGNYKNALEIPYAFQERHRDESKMSLREQLNYIRHVGRLVAASPEDRRLLLFLLVGLSGVAVNMGAFTVFYELLRWSVVWSGFFSALVAMTSNFILNDTFTWPGDKQDLLLVRYLKYLIVSVFGIAINLTVLYVLHDRFLLPALLANAIGIVLMTGWNFAINSLWTWKQRAGVAAHSMNDYGGP</sequence>
<dbReference type="EMBL" id="AP023366">
    <property type="protein sequence ID" value="BCJ87117.1"/>
    <property type="molecule type" value="Genomic_DNA"/>
</dbReference>
<dbReference type="Gene3D" id="3.90.550.10">
    <property type="entry name" value="Spore Coat Polysaccharide Biosynthesis Protein SpsA, Chain A"/>
    <property type="match status" value="1"/>
</dbReference>
<dbReference type="GO" id="GO:0006488">
    <property type="term" value="P:dolichol-linked oligosaccharide biosynthetic process"/>
    <property type="evidence" value="ECO:0007669"/>
    <property type="project" value="TreeGrafter"/>
</dbReference>
<feature type="transmembrane region" description="Helical" evidence="8">
    <location>
        <begin position="261"/>
        <end position="280"/>
    </location>
</feature>
<evidence type="ECO:0000256" key="4">
    <source>
        <dbReference type="ARBA" id="ARBA00022679"/>
    </source>
</evidence>
<dbReference type="Pfam" id="PF04138">
    <property type="entry name" value="GtrA_DPMS_TM"/>
    <property type="match status" value="1"/>
</dbReference>
<evidence type="ECO:0000259" key="10">
    <source>
        <dbReference type="Pfam" id="PF04138"/>
    </source>
</evidence>
<feature type="domain" description="GtrA/DPMS transmembrane" evidence="10">
    <location>
        <begin position="236"/>
        <end position="351"/>
    </location>
</feature>
<evidence type="ECO:0000313" key="12">
    <source>
        <dbReference type="Proteomes" id="UP000593802"/>
    </source>
</evidence>
<dbReference type="InterPro" id="IPR029044">
    <property type="entry name" value="Nucleotide-diphossugar_trans"/>
</dbReference>
<keyword evidence="5 8" id="KW-0812">Transmembrane</keyword>
<evidence type="ECO:0000259" key="9">
    <source>
        <dbReference type="Pfam" id="PF00535"/>
    </source>
</evidence>
<proteinExistence type="inferred from homology"/>
<accession>A0A7I8DAU7</accession>
<gene>
    <name evidence="11" type="ORF">skT53_21020</name>
</gene>
<dbReference type="GO" id="GO:0004582">
    <property type="term" value="F:dolichyl-phosphate beta-D-mannosyltransferase activity"/>
    <property type="evidence" value="ECO:0007669"/>
    <property type="project" value="InterPro"/>
</dbReference>
<dbReference type="PANTHER" id="PTHR43398:SF1">
    <property type="entry name" value="DOLICHOL-PHOSPHATE MANNOSYLTRANSFERASE SUBUNIT 1"/>
    <property type="match status" value="1"/>
</dbReference>
<dbReference type="InterPro" id="IPR039528">
    <property type="entry name" value="DPM1-like"/>
</dbReference>
<name>A0A7I8DAU7_9BACL</name>
<evidence type="ECO:0000256" key="5">
    <source>
        <dbReference type="ARBA" id="ARBA00022692"/>
    </source>
</evidence>
<dbReference type="Proteomes" id="UP000593802">
    <property type="component" value="Chromosome"/>
</dbReference>
<dbReference type="Pfam" id="PF00535">
    <property type="entry name" value="Glycos_transf_2"/>
    <property type="match status" value="1"/>
</dbReference>
<dbReference type="GO" id="GO:0000271">
    <property type="term" value="P:polysaccharide biosynthetic process"/>
    <property type="evidence" value="ECO:0007669"/>
    <property type="project" value="InterPro"/>
</dbReference>
<protein>
    <submittedName>
        <fullName evidence="11">Dolichol monophosphate mannose synthase</fullName>
    </submittedName>
</protein>
<keyword evidence="12" id="KW-1185">Reference proteome</keyword>
<evidence type="ECO:0000313" key="11">
    <source>
        <dbReference type="EMBL" id="BCJ87117.1"/>
    </source>
</evidence>
<feature type="transmembrane region" description="Helical" evidence="8">
    <location>
        <begin position="325"/>
        <end position="344"/>
    </location>
</feature>
<keyword evidence="3" id="KW-0328">Glycosyltransferase</keyword>
<evidence type="ECO:0000256" key="7">
    <source>
        <dbReference type="ARBA" id="ARBA00023136"/>
    </source>
</evidence>
<evidence type="ECO:0000256" key="8">
    <source>
        <dbReference type="SAM" id="Phobius"/>
    </source>
</evidence>
<keyword evidence="4" id="KW-0808">Transferase</keyword>
<feature type="transmembrane region" description="Helical" evidence="8">
    <location>
        <begin position="301"/>
        <end position="319"/>
    </location>
</feature>
<dbReference type="GO" id="GO:0016020">
    <property type="term" value="C:membrane"/>
    <property type="evidence" value="ECO:0007669"/>
    <property type="project" value="UniProtKB-SubCell"/>
</dbReference>
<reference evidence="11 12" key="1">
    <citation type="submission" date="2020-08" db="EMBL/GenBank/DDBJ databases">
        <title>Complete Genome Sequence of Effusibacillus dendaii Strain skT53, Isolated from Farmland soil.</title>
        <authorList>
            <person name="Konishi T."/>
            <person name="Kawasaki H."/>
        </authorList>
    </citation>
    <scope>NUCLEOTIDE SEQUENCE [LARGE SCALE GENOMIC DNA]</scope>
    <source>
        <strain evidence="12">skT53</strain>
    </source>
</reference>
<dbReference type="InterPro" id="IPR007267">
    <property type="entry name" value="GtrA_DPMS_TM"/>
</dbReference>
<comment type="similarity">
    <text evidence="2">Belongs to the glycosyltransferase 2 family.</text>
</comment>